<evidence type="ECO:0000313" key="1">
    <source>
        <dbReference type="EMBL" id="QNN64334.1"/>
    </source>
</evidence>
<sequence>MLVAATIWFFGNNIVRVIHAANMDRRADHLKMMEVLDVLPDELSSIRMHLDSIEQNTRDPSDLLD</sequence>
<evidence type="ECO:0000313" key="2">
    <source>
        <dbReference type="Proteomes" id="UP000515955"/>
    </source>
</evidence>
<accession>A0A7G9S909</accession>
<organism evidence="1 2">
    <name type="scientific">Sphingomonas rhizophila</name>
    <dbReference type="NCBI Taxonomy" id="2071607"/>
    <lineage>
        <taxon>Bacteria</taxon>
        <taxon>Pseudomonadati</taxon>
        <taxon>Pseudomonadota</taxon>
        <taxon>Alphaproteobacteria</taxon>
        <taxon>Sphingomonadales</taxon>
        <taxon>Sphingomonadaceae</taxon>
        <taxon>Sphingomonas</taxon>
    </lineage>
</organism>
<dbReference type="RefSeq" id="WP_187541334.1">
    <property type="nucleotide sequence ID" value="NZ_CP060717.1"/>
</dbReference>
<keyword evidence="2" id="KW-1185">Reference proteome</keyword>
<reference evidence="1 2" key="1">
    <citation type="submission" date="2020-08" db="EMBL/GenBank/DDBJ databases">
        <title>Genome sequence of Sphingomonas rhizophila KACC 19189T.</title>
        <authorList>
            <person name="Hyun D.-W."/>
            <person name="Bae J.-W."/>
        </authorList>
    </citation>
    <scope>NUCLEOTIDE SEQUENCE [LARGE SCALE GENOMIC DNA]</scope>
    <source>
        <strain evidence="1 2">KACC 19189</strain>
    </source>
</reference>
<dbReference type="EMBL" id="CP060717">
    <property type="protein sequence ID" value="QNN64334.1"/>
    <property type="molecule type" value="Genomic_DNA"/>
</dbReference>
<gene>
    <name evidence="1" type="ORF">H9L12_08310</name>
</gene>
<proteinExistence type="predicted"/>
<dbReference type="KEGG" id="srhi:H9L12_08310"/>
<dbReference type="Proteomes" id="UP000515955">
    <property type="component" value="Chromosome"/>
</dbReference>
<name>A0A7G9S909_9SPHN</name>
<protein>
    <submittedName>
        <fullName evidence="1">Uncharacterized protein</fullName>
    </submittedName>
</protein>
<dbReference type="AlphaFoldDB" id="A0A7G9S909"/>